<dbReference type="GO" id="GO:0030288">
    <property type="term" value="C:outer membrane-bounded periplasmic space"/>
    <property type="evidence" value="ECO:0007669"/>
    <property type="project" value="InterPro"/>
</dbReference>
<dbReference type="PANTHER" id="PTHR30251">
    <property type="entry name" value="PILUS ASSEMBLY CHAPERONE"/>
    <property type="match status" value="1"/>
</dbReference>
<dbReference type="InterPro" id="IPR008962">
    <property type="entry name" value="PapD-like_sf"/>
</dbReference>
<dbReference type="InterPro" id="IPR013783">
    <property type="entry name" value="Ig-like_fold"/>
</dbReference>
<organism evidence="3 4">
    <name type="scientific">Paenirhodobacter ferrireducens</name>
    <dbReference type="NCBI Taxonomy" id="1215032"/>
    <lineage>
        <taxon>Bacteria</taxon>
        <taxon>Pseudomonadati</taxon>
        <taxon>Pseudomonadota</taxon>
        <taxon>Alphaproteobacteria</taxon>
        <taxon>Rhodobacterales</taxon>
        <taxon>Rhodobacter group</taxon>
        <taxon>Paenirhodobacter</taxon>
    </lineage>
</organism>
<protein>
    <submittedName>
        <fullName evidence="3">Molecular chaperone</fullName>
    </submittedName>
</protein>
<dbReference type="Pfam" id="PF00345">
    <property type="entry name" value="PapD_N"/>
    <property type="match status" value="1"/>
</dbReference>
<keyword evidence="4" id="KW-1185">Reference proteome</keyword>
<dbReference type="Gene3D" id="2.60.40.10">
    <property type="entry name" value="Immunoglobulins"/>
    <property type="match status" value="1"/>
</dbReference>
<dbReference type="InterPro" id="IPR016147">
    <property type="entry name" value="Pili_assmbl_chaperone_N"/>
</dbReference>
<proteinExistence type="predicted"/>
<dbReference type="Proteomes" id="UP000286594">
    <property type="component" value="Unassembled WGS sequence"/>
</dbReference>
<feature type="chain" id="PRO_5019127293" evidence="1">
    <location>
        <begin position="26"/>
        <end position="235"/>
    </location>
</feature>
<evidence type="ECO:0000313" key="4">
    <source>
        <dbReference type="Proteomes" id="UP000286594"/>
    </source>
</evidence>
<dbReference type="GO" id="GO:0071555">
    <property type="term" value="P:cell wall organization"/>
    <property type="evidence" value="ECO:0007669"/>
    <property type="project" value="InterPro"/>
</dbReference>
<dbReference type="SUPFAM" id="SSF49354">
    <property type="entry name" value="PapD-like"/>
    <property type="match status" value="1"/>
</dbReference>
<feature type="signal peptide" evidence="1">
    <location>
        <begin position="1"/>
        <end position="25"/>
    </location>
</feature>
<gene>
    <name evidence="3" type="ORF">EOW65_15990</name>
</gene>
<reference evidence="3 4" key="1">
    <citation type="submission" date="2019-01" db="EMBL/GenBank/DDBJ databases">
        <title>Sinorhodobacter populi sp. nov. isolated from the symptomatic bark tissue of Populus euramericana canker.</title>
        <authorList>
            <person name="Xu G."/>
        </authorList>
    </citation>
    <scope>NUCLEOTIDE SEQUENCE [LARGE SCALE GENOMIC DNA]</scope>
    <source>
        <strain evidence="3 4">CCTCC AB2012026</strain>
    </source>
</reference>
<dbReference type="PANTHER" id="PTHR30251:SF4">
    <property type="entry name" value="SLR1668 PROTEIN"/>
    <property type="match status" value="1"/>
</dbReference>
<keyword evidence="1" id="KW-0732">Signal</keyword>
<dbReference type="OrthoDB" id="511700at2"/>
<name>A0A443L999_9RHOB</name>
<dbReference type="EMBL" id="SAVB01000023">
    <property type="protein sequence ID" value="RWR45737.1"/>
    <property type="molecule type" value="Genomic_DNA"/>
</dbReference>
<dbReference type="InterPro" id="IPR050643">
    <property type="entry name" value="Periplasmic_pilus_chap"/>
</dbReference>
<evidence type="ECO:0000259" key="2">
    <source>
        <dbReference type="Pfam" id="PF00345"/>
    </source>
</evidence>
<dbReference type="AlphaFoldDB" id="A0A443L999"/>
<evidence type="ECO:0000313" key="3">
    <source>
        <dbReference type="EMBL" id="RWR45737.1"/>
    </source>
</evidence>
<feature type="domain" description="Pili assembly chaperone N-terminal" evidence="2">
    <location>
        <begin position="29"/>
        <end position="144"/>
    </location>
</feature>
<sequence length="235" mass="25085">MGRLSFLCRAVCAAVLASLLPLAAAAEGLRVAPVLLEVAAPAAAGKLMLRNEGRAVMTVQARVYRWVQRNGTERLEPTRDVVVSPPMTRIAPGASQTLRVVRTAKGRIRGEEAYRVIVDEVPDRRMTRSGRVNFATELRLPVFFVGAGATAPQLRWSIRGSGAGAVLVARNTGDLHLRIADVTLGGAVRRPGLLGYVLGGSVMQWPIGSGRLGSGAMRLRAQTNFGTLDVPLGRE</sequence>
<comment type="caution">
    <text evidence="3">The sequence shown here is derived from an EMBL/GenBank/DDBJ whole genome shotgun (WGS) entry which is preliminary data.</text>
</comment>
<accession>A0A443L999</accession>
<evidence type="ECO:0000256" key="1">
    <source>
        <dbReference type="SAM" id="SignalP"/>
    </source>
</evidence>